<dbReference type="InterPro" id="IPR017850">
    <property type="entry name" value="Alkaline_phosphatase_core_sf"/>
</dbReference>
<keyword evidence="2" id="KW-0732">Signal</keyword>
<gene>
    <name evidence="3" type="ORF">I4Q42_03200</name>
</gene>
<dbReference type="RefSeq" id="WP_198574585.1">
    <property type="nucleotide sequence ID" value="NZ_JADWOX010000001.1"/>
</dbReference>
<feature type="region of interest" description="Disordered" evidence="1">
    <location>
        <begin position="340"/>
        <end position="362"/>
    </location>
</feature>
<evidence type="ECO:0000313" key="4">
    <source>
        <dbReference type="Proteomes" id="UP000639859"/>
    </source>
</evidence>
<comment type="caution">
    <text evidence="3">The sequence shown here is derived from an EMBL/GenBank/DDBJ whole genome shotgun (WGS) entry which is preliminary data.</text>
</comment>
<dbReference type="Proteomes" id="UP000639859">
    <property type="component" value="Unassembled WGS sequence"/>
</dbReference>
<dbReference type="InterPro" id="IPR002591">
    <property type="entry name" value="Phosphodiest/P_Trfase"/>
</dbReference>
<dbReference type="PROSITE" id="PS51257">
    <property type="entry name" value="PROKAR_LIPOPROTEIN"/>
    <property type="match status" value="1"/>
</dbReference>
<name>A0ABS0SSP8_9CAUL</name>
<feature type="chain" id="PRO_5045087059" evidence="2">
    <location>
        <begin position="23"/>
        <end position="421"/>
    </location>
</feature>
<organism evidence="3 4">
    <name type="scientific">Caulobacter hibisci</name>
    <dbReference type="NCBI Taxonomy" id="2035993"/>
    <lineage>
        <taxon>Bacteria</taxon>
        <taxon>Pseudomonadati</taxon>
        <taxon>Pseudomonadota</taxon>
        <taxon>Alphaproteobacteria</taxon>
        <taxon>Caulobacterales</taxon>
        <taxon>Caulobacteraceae</taxon>
        <taxon>Caulobacter</taxon>
    </lineage>
</organism>
<dbReference type="SUPFAM" id="SSF53649">
    <property type="entry name" value="Alkaline phosphatase-like"/>
    <property type="match status" value="1"/>
</dbReference>
<reference evidence="3 4" key="1">
    <citation type="submission" date="2020-11" db="EMBL/GenBank/DDBJ databases">
        <title>genome sequence of strain KACC 18849.</title>
        <authorList>
            <person name="Gao J."/>
            <person name="Zhang X."/>
        </authorList>
    </citation>
    <scope>NUCLEOTIDE SEQUENCE [LARGE SCALE GENOMIC DNA]</scope>
    <source>
        <strain evidence="3 4">KACC 18849</strain>
    </source>
</reference>
<evidence type="ECO:0000313" key="3">
    <source>
        <dbReference type="EMBL" id="MBI1682667.1"/>
    </source>
</evidence>
<dbReference type="EMBL" id="JADWOX010000001">
    <property type="protein sequence ID" value="MBI1682667.1"/>
    <property type="molecule type" value="Genomic_DNA"/>
</dbReference>
<accession>A0ABS0SSP8</accession>
<feature type="signal peptide" evidence="2">
    <location>
        <begin position="1"/>
        <end position="22"/>
    </location>
</feature>
<evidence type="ECO:0000256" key="2">
    <source>
        <dbReference type="SAM" id="SignalP"/>
    </source>
</evidence>
<sequence>MTVLSRVAAFLAIVVLSGCATAPRPVAEGVPPKAALAILVSIDGFRADYLDRGDTPALKALADDGVRAAMRPSFPSLTFPNHYALVTGMRPDHNGIVSNTMEDPQIPGVTFTLSNHDAVTDTRWWSMATPIWATAEKQGVRAGTMFWPGSEAEIAGVRPTRWNKFDQKLPSNDRVDTLLSWLDDSKDAPLGLATLYFDIVDSAGHKYGPDSAEVRASAATVDAAIARLVEGLKARGLYERTNLVIVADHGMAPLPASQRVVLDESVDVSKLRYVGLGAIASLYPKPGEEAAVTAALVKPHPHMTCWEKGKIPARLHYGTNRRIGPIVCSAQTGWYITTAASQKKKKKDDDDESARDGGAHGYDNADPLMRAVFVAHGPAFKSGKTLPVFDNVDVYPLLAKVMGVRGEKVDGRLAPVAGALR</sequence>
<dbReference type="PANTHER" id="PTHR10151">
    <property type="entry name" value="ECTONUCLEOTIDE PYROPHOSPHATASE/PHOSPHODIESTERASE"/>
    <property type="match status" value="1"/>
</dbReference>
<proteinExistence type="predicted"/>
<dbReference type="Gene3D" id="3.30.1360.180">
    <property type="match status" value="1"/>
</dbReference>
<dbReference type="CDD" id="cd16018">
    <property type="entry name" value="Enpp"/>
    <property type="match status" value="1"/>
</dbReference>
<dbReference type="PANTHER" id="PTHR10151:SF120">
    <property type="entry name" value="BIS(5'-ADENOSYL)-TRIPHOSPHATASE"/>
    <property type="match status" value="1"/>
</dbReference>
<dbReference type="Gene3D" id="3.40.720.10">
    <property type="entry name" value="Alkaline Phosphatase, subunit A"/>
    <property type="match status" value="1"/>
</dbReference>
<protein>
    <submittedName>
        <fullName evidence="3">Alkaline phosphatase family protein</fullName>
    </submittedName>
</protein>
<dbReference type="Pfam" id="PF01663">
    <property type="entry name" value="Phosphodiest"/>
    <property type="match status" value="1"/>
</dbReference>
<keyword evidence="4" id="KW-1185">Reference proteome</keyword>
<evidence type="ECO:0000256" key="1">
    <source>
        <dbReference type="SAM" id="MobiDB-lite"/>
    </source>
</evidence>